<evidence type="ECO:0000259" key="2">
    <source>
        <dbReference type="PROSITE" id="PS50837"/>
    </source>
</evidence>
<evidence type="ECO:0000313" key="4">
    <source>
        <dbReference type="RefSeq" id="XP_022097596.1"/>
    </source>
</evidence>
<dbReference type="RefSeq" id="XP_022097598.1">
    <property type="nucleotide sequence ID" value="XM_022241906.1"/>
</dbReference>
<organism evidence="3 4">
    <name type="scientific">Acanthaster planci</name>
    <name type="common">Crown-of-thorns starfish</name>
    <dbReference type="NCBI Taxonomy" id="133434"/>
    <lineage>
        <taxon>Eukaryota</taxon>
        <taxon>Metazoa</taxon>
        <taxon>Echinodermata</taxon>
        <taxon>Eleutherozoa</taxon>
        <taxon>Asterozoa</taxon>
        <taxon>Asteroidea</taxon>
        <taxon>Valvatacea</taxon>
        <taxon>Valvatida</taxon>
        <taxon>Acanthasteridae</taxon>
        <taxon>Acanthaster</taxon>
    </lineage>
</organism>
<keyword evidence="3" id="KW-1185">Reference proteome</keyword>
<name>A0A8B7Z2I6_ACAPL</name>
<proteinExistence type="predicted"/>
<dbReference type="SUPFAM" id="SSF47986">
    <property type="entry name" value="DEATH domain"/>
    <property type="match status" value="1"/>
</dbReference>
<dbReference type="RefSeq" id="XP_022097597.1">
    <property type="nucleotide sequence ID" value="XM_022241905.1"/>
</dbReference>
<dbReference type="InterPro" id="IPR011029">
    <property type="entry name" value="DEATH-like_dom_sf"/>
</dbReference>
<feature type="domain" description="NACHT" evidence="2">
    <location>
        <begin position="201"/>
        <end position="328"/>
    </location>
</feature>
<dbReference type="Gene3D" id="1.10.533.10">
    <property type="entry name" value="Death Domain, Fas"/>
    <property type="match status" value="1"/>
</dbReference>
<dbReference type="AlphaFoldDB" id="A0A8B7Z2I6"/>
<evidence type="ECO:0000313" key="8">
    <source>
        <dbReference type="RefSeq" id="XP_022097601.1"/>
    </source>
</evidence>
<dbReference type="InterPro" id="IPR000488">
    <property type="entry name" value="Death_dom"/>
</dbReference>
<dbReference type="GeneID" id="110983039"/>
<dbReference type="GO" id="GO:0007165">
    <property type="term" value="P:signal transduction"/>
    <property type="evidence" value="ECO:0007669"/>
    <property type="project" value="InterPro"/>
</dbReference>
<dbReference type="InterPro" id="IPR027417">
    <property type="entry name" value="P-loop_NTPase"/>
</dbReference>
<dbReference type="RefSeq" id="XP_022097600.1">
    <property type="nucleotide sequence ID" value="XM_022241908.1"/>
</dbReference>
<dbReference type="RefSeq" id="XP_022097596.1">
    <property type="nucleotide sequence ID" value="XM_022241904.1"/>
</dbReference>
<dbReference type="Pfam" id="PF00531">
    <property type="entry name" value="Death"/>
    <property type="match status" value="1"/>
</dbReference>
<evidence type="ECO:0000313" key="7">
    <source>
        <dbReference type="RefSeq" id="XP_022097600.1"/>
    </source>
</evidence>
<gene>
    <name evidence="4 5 6 7 8" type="primary">LOC110983039</name>
</gene>
<evidence type="ECO:0000313" key="5">
    <source>
        <dbReference type="RefSeq" id="XP_022097597.1"/>
    </source>
</evidence>
<dbReference type="KEGG" id="aplc:110983039"/>
<evidence type="ECO:0000313" key="6">
    <source>
        <dbReference type="RefSeq" id="XP_022097598.1"/>
    </source>
</evidence>
<dbReference type="Proteomes" id="UP000694845">
    <property type="component" value="Unplaced"/>
</dbReference>
<feature type="domain" description="Death" evidence="1">
    <location>
        <begin position="21"/>
        <end position="106"/>
    </location>
</feature>
<dbReference type="PROSITE" id="PS50017">
    <property type="entry name" value="DEATH_DOMAIN"/>
    <property type="match status" value="1"/>
</dbReference>
<dbReference type="SMART" id="SM00005">
    <property type="entry name" value="DEATH"/>
    <property type="match status" value="1"/>
</dbReference>
<dbReference type="PANTHER" id="PTHR46312">
    <property type="entry name" value="NACHT DOMAIN-CONTAINING PROTEIN"/>
    <property type="match status" value="1"/>
</dbReference>
<evidence type="ECO:0000259" key="1">
    <source>
        <dbReference type="PROSITE" id="PS50017"/>
    </source>
</evidence>
<dbReference type="Gene3D" id="3.40.50.300">
    <property type="entry name" value="P-loop containing nucleotide triphosphate hydrolases"/>
    <property type="match status" value="1"/>
</dbReference>
<dbReference type="InterPro" id="IPR007111">
    <property type="entry name" value="NACHT_NTPase"/>
</dbReference>
<dbReference type="PROSITE" id="PS50837">
    <property type="entry name" value="NACHT"/>
    <property type="match status" value="1"/>
</dbReference>
<dbReference type="PANTHER" id="PTHR46312:SF2">
    <property type="entry name" value="NUCLEOTIDE-BINDING OLIGOMERIZATION DOMAIN-CONTAINING PROTEIN 2-LIKE"/>
    <property type="match status" value="1"/>
</dbReference>
<dbReference type="RefSeq" id="XP_022097601.1">
    <property type="nucleotide sequence ID" value="XM_022241909.1"/>
</dbReference>
<dbReference type="Pfam" id="PF05729">
    <property type="entry name" value="NACHT"/>
    <property type="match status" value="1"/>
</dbReference>
<dbReference type="SUPFAM" id="SSF52540">
    <property type="entry name" value="P-loop containing nucleoside triphosphate hydrolases"/>
    <property type="match status" value="1"/>
</dbReference>
<sequence>MRGIYANSAGFVDTFLLAGIGDSVLRKVAEKLGSEWERLATSLGLSAAEVSRIQMDKPGQTENQIFNMLVRWRRKQSIGVDQVDSLCRALTEIGRDDIVAELAEIARPRGPYCFEYLKQQVIQYYQQTATTIPAHPTVESRRVGVEDFFIPLCLKKEVSGKTKQGPSVSLPGGRRFLDEVETVTLDSLEDLFNPKIVGKINKILLFGGAGMGKSTLLLQIANSCINLHSESPLARFKLVIWIKLRQMQKSSCVLDAVFDQILSNNTNLTKHTVKEFIDDNESHIAFLLDGLDEIPSDVLHSKEGVYRVEDILSNRCLKTSFVLVTTRPHLVDYVLQGYPNYAQVQTTGFTSENTHRYIRTQFSNDEDGETLVHRLERNSSLEKLSHVPIISLMLCVVWKNTRSLPHQMTKLYADFVSCLFFRRSVDRQLMERIINGIGRVATEGLVNPGEEERLIFDRSEFQQCGTLLDEVFQVGLLQSETFTSGLITNVLVTFLHKSFQEYFAACYMVKLLEDGEESFGTRLKQITADNNIRNISFGFAAVDQSRLLVSSWIIYARWKETR</sequence>
<protein>
    <submittedName>
        <fullName evidence="4 5">NACHT, LRR and PYD domains-containing protein 3-like isoform X1</fullName>
    </submittedName>
</protein>
<reference evidence="4 5" key="1">
    <citation type="submission" date="2025-04" db="UniProtKB">
        <authorList>
            <consortium name="RefSeq"/>
        </authorList>
    </citation>
    <scope>IDENTIFICATION</scope>
</reference>
<dbReference type="OrthoDB" id="120976at2759"/>
<accession>A0A8B7Z2I6</accession>
<evidence type="ECO:0000313" key="3">
    <source>
        <dbReference type="Proteomes" id="UP000694845"/>
    </source>
</evidence>